<dbReference type="InterPro" id="IPR012676">
    <property type="entry name" value="TGS-like"/>
</dbReference>
<dbReference type="PROSITE" id="PS51880">
    <property type="entry name" value="TGS"/>
    <property type="match status" value="1"/>
</dbReference>
<dbReference type="SUPFAM" id="SSF81271">
    <property type="entry name" value="TGS-like"/>
    <property type="match status" value="1"/>
</dbReference>
<dbReference type="PANTHER" id="PTHR43127">
    <property type="entry name" value="DEVELOPMENTALLY-REGULATED GTP-BINDING PROTEIN 2"/>
    <property type="match status" value="1"/>
</dbReference>
<evidence type="ECO:0000256" key="1">
    <source>
        <dbReference type="ARBA" id="ARBA00022741"/>
    </source>
</evidence>
<dbReference type="CDD" id="cd01896">
    <property type="entry name" value="DRG"/>
    <property type="match status" value="1"/>
</dbReference>
<dbReference type="FunFam" id="3.10.20.30:FF:000003">
    <property type="entry name" value="Developmentally-regulated GTP-binding protein 1"/>
    <property type="match status" value="1"/>
</dbReference>
<reference evidence="5 6" key="1">
    <citation type="submission" date="2016-08" db="EMBL/GenBank/DDBJ databases">
        <authorList>
            <person name="Seilhamer J.J."/>
        </authorList>
    </citation>
    <scope>NUCLEOTIDE SEQUENCE [LARGE SCALE GENOMIC DNA]</scope>
    <source>
        <strain evidence="5">Buetzberg</strain>
    </source>
</reference>
<keyword evidence="1" id="KW-0547">Nucleotide-binding</keyword>
<organism evidence="5 6">
    <name type="scientific">Methanobacterium congolense</name>
    <dbReference type="NCBI Taxonomy" id="118062"/>
    <lineage>
        <taxon>Archaea</taxon>
        <taxon>Methanobacteriati</taxon>
        <taxon>Methanobacteriota</taxon>
        <taxon>Methanomada group</taxon>
        <taxon>Methanobacteria</taxon>
        <taxon>Methanobacteriales</taxon>
        <taxon>Methanobacteriaceae</taxon>
        <taxon>Methanobacterium</taxon>
    </lineage>
</organism>
<dbReference type="CDD" id="cd01666">
    <property type="entry name" value="TGS_DRG"/>
    <property type="match status" value="1"/>
</dbReference>
<dbReference type="GeneID" id="30412563"/>
<proteinExistence type="predicted"/>
<feature type="domain" description="TGS" evidence="4">
    <location>
        <begin position="287"/>
        <end position="362"/>
    </location>
</feature>
<dbReference type="InterPro" id="IPR045001">
    <property type="entry name" value="DRG"/>
</dbReference>
<dbReference type="PROSITE" id="PS51710">
    <property type="entry name" value="G_OBG"/>
    <property type="match status" value="1"/>
</dbReference>
<dbReference type="STRING" id="118062.MCBB_1726"/>
<dbReference type="SUPFAM" id="SSF52540">
    <property type="entry name" value="P-loop containing nucleoside triphosphate hydrolases"/>
    <property type="match status" value="1"/>
</dbReference>
<dbReference type="Pfam" id="PF16897">
    <property type="entry name" value="MMR_HSR1_Xtn"/>
    <property type="match status" value="1"/>
</dbReference>
<gene>
    <name evidence="5" type="ORF">MCBB_1726</name>
</gene>
<evidence type="ECO:0000313" key="5">
    <source>
        <dbReference type="EMBL" id="SCG86281.1"/>
    </source>
</evidence>
<dbReference type="InterPro" id="IPR027417">
    <property type="entry name" value="P-loop_NTPase"/>
</dbReference>
<dbReference type="Gene3D" id="3.10.20.30">
    <property type="match status" value="1"/>
</dbReference>
<dbReference type="AlphaFoldDB" id="A0A1D3L3T0"/>
<evidence type="ECO:0000256" key="2">
    <source>
        <dbReference type="ARBA" id="ARBA00023134"/>
    </source>
</evidence>
<keyword evidence="2" id="KW-0342">GTP-binding</keyword>
<dbReference type="EMBL" id="LT607756">
    <property type="protein sequence ID" value="SCG86281.1"/>
    <property type="molecule type" value="Genomic_DNA"/>
</dbReference>
<accession>A0A1D3L3T0</accession>
<dbReference type="InterPro" id="IPR004095">
    <property type="entry name" value="TGS"/>
</dbReference>
<sequence length="364" mass="40410">MAIEDRIKDIEDEIKKTQYNKATSHHIGKLKAKLSKLKEESLTRSSSGSKGRGFNIKKSGDSTVVLLGFPSVGKSTILNQLTNAESKTGAYEFTTLDIVPGIMEYRGAKIQILDIPGIITGASKGKGRGREILSAARNADLILMVLDVFNPQHMHVIINELRNIGIRPNESVPDVTVKPKKMGGLKVSSTVELTKIDERTIRSILTEYGIHSADVLIRGDVTMDQFVDSMDSSCCYVPMLLVINKIDLADPDYIAEIKSKYPDALFIAADKGLNTEELKDDIFDALKLIRVYLKPQGRKADMKDPLIIRKGSTVGDVAGRLHREFVRNFRHAKIWGTSVKFPGQKVGLDHVLDDEDILRIILKK</sequence>
<dbReference type="InterPro" id="IPR006073">
    <property type="entry name" value="GTP-bd"/>
</dbReference>
<dbReference type="GO" id="GO:0005525">
    <property type="term" value="F:GTP binding"/>
    <property type="evidence" value="ECO:0007669"/>
    <property type="project" value="UniProtKB-KW"/>
</dbReference>
<feature type="domain" description="OBG-type G" evidence="3">
    <location>
        <begin position="62"/>
        <end position="287"/>
    </location>
</feature>
<evidence type="ECO:0000259" key="4">
    <source>
        <dbReference type="PROSITE" id="PS51880"/>
    </source>
</evidence>
<evidence type="ECO:0000259" key="3">
    <source>
        <dbReference type="PROSITE" id="PS51710"/>
    </source>
</evidence>
<dbReference type="PATRIC" id="fig|129848.4.peg.1766"/>
<dbReference type="PRINTS" id="PR00326">
    <property type="entry name" value="GTP1OBG"/>
</dbReference>
<protein>
    <submittedName>
        <fullName evidence="5">Putative GTP-binding protein MJ1326</fullName>
    </submittedName>
</protein>
<dbReference type="InterPro" id="IPR005225">
    <property type="entry name" value="Small_GTP-bd"/>
</dbReference>
<dbReference type="InterPro" id="IPR012675">
    <property type="entry name" value="Beta-grasp_dom_sf"/>
</dbReference>
<evidence type="ECO:0000313" key="6">
    <source>
        <dbReference type="Proteomes" id="UP000094707"/>
    </source>
</evidence>
<dbReference type="KEGG" id="mcub:MCBB_1726"/>
<dbReference type="NCBIfam" id="TIGR00231">
    <property type="entry name" value="small_GTP"/>
    <property type="match status" value="1"/>
</dbReference>
<keyword evidence="6" id="KW-1185">Reference proteome</keyword>
<dbReference type="InterPro" id="IPR031167">
    <property type="entry name" value="G_OBG"/>
</dbReference>
<dbReference type="InterPro" id="IPR031662">
    <property type="entry name" value="GTP-binding_2"/>
</dbReference>
<dbReference type="Gene3D" id="3.40.50.300">
    <property type="entry name" value="P-loop containing nucleotide triphosphate hydrolases"/>
    <property type="match status" value="1"/>
</dbReference>
<dbReference type="GO" id="GO:0003924">
    <property type="term" value="F:GTPase activity"/>
    <property type="evidence" value="ECO:0007669"/>
    <property type="project" value="InterPro"/>
</dbReference>
<dbReference type="OrthoDB" id="372125at2157"/>
<dbReference type="Proteomes" id="UP000094707">
    <property type="component" value="Chromosome I"/>
</dbReference>
<dbReference type="Pfam" id="PF01926">
    <property type="entry name" value="MMR_HSR1"/>
    <property type="match status" value="1"/>
</dbReference>
<dbReference type="Pfam" id="PF02824">
    <property type="entry name" value="TGS"/>
    <property type="match status" value="1"/>
</dbReference>
<name>A0A1D3L3T0_9EURY</name>
<dbReference type="RefSeq" id="WP_071907358.1">
    <property type="nucleotide sequence ID" value="NZ_LT607756.1"/>
</dbReference>